<protein>
    <submittedName>
        <fullName evidence="1">Uncharacterized protein</fullName>
    </submittedName>
</protein>
<gene>
    <name evidence="1" type="ORF">K1718_17650</name>
</gene>
<accession>A0ABY8EYR3</accession>
<sequence>MNPFWPFMTLPATQPPLSRQSRLQDLNARMTSFLSEKQASGTSCPQVLDNIKTARSEVQREMASRT</sequence>
<keyword evidence="2" id="KW-1185">Reference proteome</keyword>
<reference evidence="1 2" key="1">
    <citation type="submission" date="2023-03" db="EMBL/GenBank/DDBJ databases">
        <title>Roseibium porphyridii sp. nov. and Roseibium rhodosorbium sp. nov. isolated from marine algae, Porphyridium cruentum and Rhodosorus marinus, respectively.</title>
        <authorList>
            <person name="Lee M.W."/>
            <person name="Choi B.J."/>
            <person name="Lee J.K."/>
            <person name="Choi D.G."/>
            <person name="Baek J.H."/>
            <person name="Bayburt H."/>
            <person name="Kim J.M."/>
            <person name="Han D.M."/>
            <person name="Kim K.H."/>
            <person name="Jeon C.O."/>
        </authorList>
    </citation>
    <scope>NUCLEOTIDE SEQUENCE [LARGE SCALE GENOMIC DNA]</scope>
    <source>
        <strain evidence="1 2">KMA01</strain>
    </source>
</reference>
<dbReference type="RefSeq" id="WP_152502204.1">
    <property type="nucleotide sequence ID" value="NZ_CP120863.1"/>
</dbReference>
<organism evidence="1 2">
    <name type="scientific">Roseibium porphyridii</name>
    <dbReference type="NCBI Taxonomy" id="2866279"/>
    <lineage>
        <taxon>Bacteria</taxon>
        <taxon>Pseudomonadati</taxon>
        <taxon>Pseudomonadota</taxon>
        <taxon>Alphaproteobacteria</taxon>
        <taxon>Hyphomicrobiales</taxon>
        <taxon>Stappiaceae</taxon>
        <taxon>Roseibium</taxon>
    </lineage>
</organism>
<name>A0ABY8EYR3_9HYPH</name>
<dbReference type="EMBL" id="CP120863">
    <property type="protein sequence ID" value="WFE87981.1"/>
    <property type="molecule type" value="Genomic_DNA"/>
</dbReference>
<evidence type="ECO:0000313" key="1">
    <source>
        <dbReference type="EMBL" id="WFE87981.1"/>
    </source>
</evidence>
<evidence type="ECO:0000313" key="2">
    <source>
        <dbReference type="Proteomes" id="UP001209803"/>
    </source>
</evidence>
<proteinExistence type="predicted"/>
<dbReference type="Proteomes" id="UP001209803">
    <property type="component" value="Chromosome"/>
</dbReference>